<organism evidence="2 3">
    <name type="scientific">Daldinia eschscholtzii</name>
    <dbReference type="NCBI Taxonomy" id="292717"/>
    <lineage>
        <taxon>Eukaryota</taxon>
        <taxon>Fungi</taxon>
        <taxon>Dikarya</taxon>
        <taxon>Ascomycota</taxon>
        <taxon>Pezizomycotina</taxon>
        <taxon>Sordariomycetes</taxon>
        <taxon>Xylariomycetidae</taxon>
        <taxon>Xylariales</taxon>
        <taxon>Hypoxylaceae</taxon>
        <taxon>Daldinia</taxon>
    </lineage>
</organism>
<feature type="region of interest" description="Disordered" evidence="1">
    <location>
        <begin position="1"/>
        <end position="51"/>
    </location>
</feature>
<evidence type="ECO:0000256" key="1">
    <source>
        <dbReference type="SAM" id="MobiDB-lite"/>
    </source>
</evidence>
<protein>
    <submittedName>
        <fullName evidence="2">Uncharacterized protein</fullName>
    </submittedName>
</protein>
<evidence type="ECO:0000313" key="2">
    <source>
        <dbReference type="EMBL" id="KAK6951546.1"/>
    </source>
</evidence>
<gene>
    <name evidence="2" type="ORF">Daesc_006067</name>
</gene>
<accession>A0AAX6MGH3</accession>
<feature type="compositionally biased region" description="Polar residues" evidence="1">
    <location>
        <begin position="1"/>
        <end position="19"/>
    </location>
</feature>
<proteinExistence type="predicted"/>
<reference evidence="2 3" key="1">
    <citation type="journal article" date="2024" name="Front Chem Biol">
        <title>Unveiling the potential of Daldinia eschscholtzii MFLUCC 19-0629 through bioactivity and bioinformatics studies for enhanced sustainable agriculture production.</title>
        <authorList>
            <person name="Brooks S."/>
            <person name="Weaver J.A."/>
            <person name="Klomchit A."/>
            <person name="Alharthi S.A."/>
            <person name="Onlamun T."/>
            <person name="Nurani R."/>
            <person name="Vong T.K."/>
            <person name="Alberti F."/>
            <person name="Greco C."/>
        </authorList>
    </citation>
    <scope>NUCLEOTIDE SEQUENCE [LARGE SCALE GENOMIC DNA]</scope>
    <source>
        <strain evidence="2">MFLUCC 19-0629</strain>
    </source>
</reference>
<feature type="compositionally biased region" description="Acidic residues" evidence="1">
    <location>
        <begin position="23"/>
        <end position="36"/>
    </location>
</feature>
<dbReference type="EMBL" id="JBANMG010000006">
    <property type="protein sequence ID" value="KAK6951546.1"/>
    <property type="molecule type" value="Genomic_DNA"/>
</dbReference>
<dbReference type="AlphaFoldDB" id="A0AAX6MGH3"/>
<evidence type="ECO:0000313" key="3">
    <source>
        <dbReference type="Proteomes" id="UP001369815"/>
    </source>
</evidence>
<sequence>MASDSNAQPTGTSSPSSETYVVESDDGYSEENDPEMLDPQQPDHEGYTYGNHNFQFSQLNDLIRTHTAASAAAIRPDRPYNNCDSRELHNQSQRAVWQEILDQAEAAENIPKALFSPPRTYIEVRVTEWPIVGHYCCPCDINETACEVIEIRAPEESENGITKDIFIQQISKAMYGRATRADESDEGANYRIGSEDDRPVIEQFDYKIHEKDSDKEKIMGHLFALTKGLSPKPQHESTR</sequence>
<dbReference type="Proteomes" id="UP001369815">
    <property type="component" value="Unassembled WGS sequence"/>
</dbReference>
<keyword evidence="3" id="KW-1185">Reference proteome</keyword>
<comment type="caution">
    <text evidence="2">The sequence shown here is derived from an EMBL/GenBank/DDBJ whole genome shotgun (WGS) entry which is preliminary data.</text>
</comment>
<name>A0AAX6MGH3_9PEZI</name>